<dbReference type="AlphaFoldDB" id="A0A831LDX6"/>
<proteinExistence type="predicted"/>
<organism evidence="3">
    <name type="scientific">Mariniphaga anaerophila</name>
    <dbReference type="NCBI Taxonomy" id="1484053"/>
    <lineage>
        <taxon>Bacteria</taxon>
        <taxon>Pseudomonadati</taxon>
        <taxon>Bacteroidota</taxon>
        <taxon>Bacteroidia</taxon>
        <taxon>Marinilabiliales</taxon>
        <taxon>Prolixibacteraceae</taxon>
        <taxon>Mariniphaga</taxon>
    </lineage>
</organism>
<dbReference type="Gene3D" id="3.30.565.10">
    <property type="entry name" value="Histidine kinase-like ATPase, C-terminal domain"/>
    <property type="match status" value="1"/>
</dbReference>
<dbReference type="SUPFAM" id="SSF55874">
    <property type="entry name" value="ATPase domain of HSP90 chaperone/DNA topoisomerase II/histidine kinase"/>
    <property type="match status" value="1"/>
</dbReference>
<dbReference type="InterPro" id="IPR036890">
    <property type="entry name" value="HATPase_C_sf"/>
</dbReference>
<keyword evidence="1" id="KW-0812">Transmembrane</keyword>
<dbReference type="InterPro" id="IPR050640">
    <property type="entry name" value="Bact_2-comp_sensor_kinase"/>
</dbReference>
<feature type="transmembrane region" description="Helical" evidence="1">
    <location>
        <begin position="65"/>
        <end position="83"/>
    </location>
</feature>
<name>A0A831LDX6_9BACT</name>
<dbReference type="GO" id="GO:0016020">
    <property type="term" value="C:membrane"/>
    <property type="evidence" value="ECO:0007669"/>
    <property type="project" value="InterPro"/>
</dbReference>
<feature type="transmembrane region" description="Helical" evidence="1">
    <location>
        <begin position="35"/>
        <end position="53"/>
    </location>
</feature>
<feature type="transmembrane region" description="Helical" evidence="1">
    <location>
        <begin position="9"/>
        <end position="29"/>
    </location>
</feature>
<protein>
    <recommendedName>
        <fullName evidence="2">Signal transduction histidine kinase internal region domain-containing protein</fullName>
    </recommendedName>
</protein>
<gene>
    <name evidence="3" type="ORF">ENN90_15050</name>
</gene>
<dbReference type="EMBL" id="DSDK01000845">
    <property type="protein sequence ID" value="HDR52914.1"/>
    <property type="molecule type" value="Genomic_DNA"/>
</dbReference>
<comment type="caution">
    <text evidence="3">The sequence shown here is derived from an EMBL/GenBank/DDBJ whole genome shotgun (WGS) entry which is preliminary data.</text>
</comment>
<sequence length="366" mass="42662">MKKLLVHTGVWLVLTYFLYISFALFLPWGMAAGRAVAGILLIAGMFYASGWMLTTQFLVKRKRYVLFVVFAILLCFAFSVIRVKLLGLFPESVPAFTGRFPKEFLESKRDLNPGYNPELLNHLKPGRTAYLPGFIMNVAILFIATLFRLYEHKAMKEQESREKLHRSQEAQILYLKSQVNPHFLFNTLNNLYGLTWSKSDLAPQMVLGLSDTMRYLIYETEQKLVPVEKELDFIRNYLELEKKRISQPENIRLSVNVTRQTGFIPPLLLLPFVENCFKHGTIGRDDDGWIELDIWDDRERFYFVCKNSYREGKKAGQTKGEGLGLVNVRKRLDLIFGESYELKIVKQEDEYMVSLRFPFFSKKEEL</sequence>
<dbReference type="Pfam" id="PF06580">
    <property type="entry name" value="His_kinase"/>
    <property type="match status" value="1"/>
</dbReference>
<accession>A0A831LDX6</accession>
<feature type="transmembrane region" description="Helical" evidence="1">
    <location>
        <begin position="129"/>
        <end position="150"/>
    </location>
</feature>
<dbReference type="PANTHER" id="PTHR34220:SF7">
    <property type="entry name" value="SENSOR HISTIDINE KINASE YPDA"/>
    <property type="match status" value="1"/>
</dbReference>
<evidence type="ECO:0000259" key="2">
    <source>
        <dbReference type="Pfam" id="PF06580"/>
    </source>
</evidence>
<dbReference type="InterPro" id="IPR010559">
    <property type="entry name" value="Sig_transdc_His_kin_internal"/>
</dbReference>
<evidence type="ECO:0000256" key="1">
    <source>
        <dbReference type="SAM" id="Phobius"/>
    </source>
</evidence>
<keyword evidence="1" id="KW-1133">Transmembrane helix</keyword>
<dbReference type="PANTHER" id="PTHR34220">
    <property type="entry name" value="SENSOR HISTIDINE KINASE YPDA"/>
    <property type="match status" value="1"/>
</dbReference>
<dbReference type="Proteomes" id="UP000886047">
    <property type="component" value="Unassembled WGS sequence"/>
</dbReference>
<reference evidence="3" key="1">
    <citation type="journal article" date="2020" name="mSystems">
        <title>Genome- and Community-Level Interaction Insights into Carbon Utilization and Element Cycling Functions of Hydrothermarchaeota in Hydrothermal Sediment.</title>
        <authorList>
            <person name="Zhou Z."/>
            <person name="Liu Y."/>
            <person name="Xu W."/>
            <person name="Pan J."/>
            <person name="Luo Z.H."/>
            <person name="Li M."/>
        </authorList>
    </citation>
    <scope>NUCLEOTIDE SEQUENCE [LARGE SCALE GENOMIC DNA]</scope>
    <source>
        <strain evidence="3">SpSt-1217</strain>
    </source>
</reference>
<evidence type="ECO:0000313" key="3">
    <source>
        <dbReference type="EMBL" id="HDR52914.1"/>
    </source>
</evidence>
<dbReference type="GO" id="GO:0000155">
    <property type="term" value="F:phosphorelay sensor kinase activity"/>
    <property type="evidence" value="ECO:0007669"/>
    <property type="project" value="InterPro"/>
</dbReference>
<keyword evidence="1" id="KW-0472">Membrane</keyword>
<feature type="domain" description="Signal transduction histidine kinase internal region" evidence="2">
    <location>
        <begin position="170"/>
        <end position="246"/>
    </location>
</feature>